<dbReference type="InterPro" id="IPR013783">
    <property type="entry name" value="Ig-like_fold"/>
</dbReference>
<dbReference type="AlphaFoldDB" id="A0A6P7M650"/>
<gene>
    <name evidence="4" type="primary">LOC114853363</name>
</gene>
<dbReference type="InterPro" id="IPR036116">
    <property type="entry name" value="FN3_sf"/>
</dbReference>
<feature type="signal peptide" evidence="1">
    <location>
        <begin position="1"/>
        <end position="21"/>
    </location>
</feature>
<dbReference type="CDD" id="cd00063">
    <property type="entry name" value="FN3"/>
    <property type="match status" value="2"/>
</dbReference>
<evidence type="ECO:0000313" key="3">
    <source>
        <dbReference type="Proteomes" id="UP000515150"/>
    </source>
</evidence>
<dbReference type="Pfam" id="PF00041">
    <property type="entry name" value="fn3"/>
    <property type="match status" value="1"/>
</dbReference>
<feature type="domain" description="Fibronectin type-III" evidence="2">
    <location>
        <begin position="200"/>
        <end position="289"/>
    </location>
</feature>
<accession>A0A6P7M650</accession>
<feature type="domain" description="Fibronectin type-III" evidence="2">
    <location>
        <begin position="23"/>
        <end position="113"/>
    </location>
</feature>
<dbReference type="KEGG" id="bspl:114853363"/>
<dbReference type="InterPro" id="IPR003961">
    <property type="entry name" value="FN3_dom"/>
</dbReference>
<dbReference type="Gene3D" id="2.60.40.10">
    <property type="entry name" value="Immunoglobulins"/>
    <property type="match status" value="4"/>
</dbReference>
<keyword evidence="3" id="KW-1185">Reference proteome</keyword>
<dbReference type="SUPFAM" id="SSF49265">
    <property type="entry name" value="Fibronectin type III"/>
    <property type="match status" value="6"/>
</dbReference>
<feature type="domain" description="Fibronectin type-III" evidence="2">
    <location>
        <begin position="378"/>
        <end position="461"/>
    </location>
</feature>
<dbReference type="SMART" id="SM00060">
    <property type="entry name" value="FN3"/>
    <property type="match status" value="8"/>
</dbReference>
<keyword evidence="1" id="KW-0732">Signal</keyword>
<dbReference type="InParanoid" id="A0A6P7M650"/>
<protein>
    <submittedName>
        <fullName evidence="4">Fibronectin type III domain-containing protein 7-like</fullName>
    </submittedName>
</protein>
<dbReference type="PROSITE" id="PS50853">
    <property type="entry name" value="FN3"/>
    <property type="match status" value="4"/>
</dbReference>
<evidence type="ECO:0000256" key="1">
    <source>
        <dbReference type="SAM" id="SignalP"/>
    </source>
</evidence>
<organism evidence="3 4">
    <name type="scientific">Betta splendens</name>
    <name type="common">Siamese fighting fish</name>
    <dbReference type="NCBI Taxonomy" id="158456"/>
    <lineage>
        <taxon>Eukaryota</taxon>
        <taxon>Metazoa</taxon>
        <taxon>Chordata</taxon>
        <taxon>Craniata</taxon>
        <taxon>Vertebrata</taxon>
        <taxon>Euteleostomi</taxon>
        <taxon>Actinopterygii</taxon>
        <taxon>Neopterygii</taxon>
        <taxon>Teleostei</taxon>
        <taxon>Neoteleostei</taxon>
        <taxon>Acanthomorphata</taxon>
        <taxon>Anabantaria</taxon>
        <taxon>Anabantiformes</taxon>
        <taxon>Anabantoidei</taxon>
        <taxon>Osphronemidae</taxon>
        <taxon>Betta</taxon>
    </lineage>
</organism>
<dbReference type="PANTHER" id="PTHR47135:SF1">
    <property type="entry name" value="FIBRONECTIN TYPE III DOMAIN-CONTAINING PROTEIN 7"/>
    <property type="match status" value="1"/>
</dbReference>
<name>A0A6P7M650_BETSP</name>
<dbReference type="Proteomes" id="UP000515150">
    <property type="component" value="Chromosome 4"/>
</dbReference>
<sequence>MGSTKWPGILVLLSICSQAVTQSGFQVSVFSVTSKAVILRWNSYSGASTYKISVSTQSSPTDFVAFAQYGADVVMGSVISLSPNVNYIFTIQALDNSQNTLNSATVQSSTAPDLMEPIQAVQSKDSRTLVAEFNLQTGATSYIIRVQDNNGFFREDTVASSPAEIQNLTPYTDYRLSIMAANSAGRSQPSLPVAAKTVLPPLQLSTSSPSNSTILVSWAPVAHAVQYSLFIYKFGSNSTISFNQSNTVNTNLVSGLDAGSLYVIVGLAWDVEGRMGESSLNSNQTTRPPTPSLTNVSVVMSNGEAGLLVSWELHQEVYGSIQYLVTSDQNLTCNSPSSSCILFPAKCGDVHTIQVTGANAAGPGSASSPTVFTTFPCPPQNLALEDSTGGNCTLTWTTVPHAESYEAVVKGGGNDTGCNTTGTGCTFQCECGYTYLMSVFALNPAGISPQGQVLNHTTLPCCPEGVLISAVSADTLEIAWQASRGAELYETRAADSSEEVLCNDTAPACALSDLDCDSTYSVVVTPCNDLSGCNRACKADSKDTAPCAPTNVAHSLTNSSFVNVSWAGNNRAATYTASALGDEGQHTCTTSGSSCGIAGLLCGSDYEVSVTASTGAGQSLPSFSDFLQTEPCCPVNISVTQVTPAMTNVSWSPAKGALLFTTVLTSPRGRARCHTQDSHCLMGCITCSTNYTVTMEVFSHSGQRSNCSYQGFSSSACCPTGVRLYSLADNSLRLYWRSTGSNHSYAVDMLGSSSNSSYSCTASPGENRCDVAAVRCGDVYRVTVAPLSPGGSKVLLCPQRLYSVTCLGSSVGPVIFRGKRSVD</sequence>
<feature type="domain" description="Fibronectin type-III" evidence="2">
    <location>
        <begin position="548"/>
        <end position="632"/>
    </location>
</feature>
<dbReference type="RefSeq" id="XP_029002496.1">
    <property type="nucleotide sequence ID" value="XM_029146663.3"/>
</dbReference>
<proteinExistence type="predicted"/>
<evidence type="ECO:0000259" key="2">
    <source>
        <dbReference type="PROSITE" id="PS50853"/>
    </source>
</evidence>
<dbReference type="OrthoDB" id="9927686at2759"/>
<evidence type="ECO:0000313" key="4">
    <source>
        <dbReference type="RefSeq" id="XP_029002496.1"/>
    </source>
</evidence>
<dbReference type="GeneID" id="114853363"/>
<dbReference type="PANTHER" id="PTHR47135">
    <property type="entry name" value="FIBRONECTIN TYPE III DOMAIN-CONTAINING PROTEIN 7"/>
    <property type="match status" value="1"/>
</dbReference>
<feature type="chain" id="PRO_5028341585" evidence="1">
    <location>
        <begin position="22"/>
        <end position="823"/>
    </location>
</feature>
<reference evidence="4" key="1">
    <citation type="submission" date="2025-08" db="UniProtKB">
        <authorList>
            <consortium name="RefSeq"/>
        </authorList>
    </citation>
    <scope>IDENTIFICATION</scope>
</reference>